<organism evidence="8 9">
    <name type="scientific">Angomonas deanei</name>
    <dbReference type="NCBI Taxonomy" id="59799"/>
    <lineage>
        <taxon>Eukaryota</taxon>
        <taxon>Discoba</taxon>
        <taxon>Euglenozoa</taxon>
        <taxon>Kinetoplastea</taxon>
        <taxon>Metakinetoplastina</taxon>
        <taxon>Trypanosomatida</taxon>
        <taxon>Trypanosomatidae</taxon>
        <taxon>Strigomonadinae</taxon>
        <taxon>Angomonas</taxon>
    </lineage>
</organism>
<reference evidence="8 9" key="1">
    <citation type="submission" date="2020-08" db="EMBL/GenBank/DDBJ databases">
        <authorList>
            <person name="Newling K."/>
            <person name="Davey J."/>
            <person name="Forrester S."/>
        </authorList>
    </citation>
    <scope>NUCLEOTIDE SEQUENCE [LARGE SCALE GENOMIC DNA]</scope>
    <source>
        <strain evidence="9">Crithidia deanei Carvalho (ATCC PRA-265)</strain>
    </source>
</reference>
<dbReference type="SUPFAM" id="SSF57783">
    <property type="entry name" value="Zinc beta-ribbon"/>
    <property type="match status" value="1"/>
</dbReference>
<evidence type="ECO:0000259" key="6">
    <source>
        <dbReference type="PROSITE" id="PS51133"/>
    </source>
</evidence>
<dbReference type="PROSITE" id="PS00466">
    <property type="entry name" value="ZF_TFIIS_1"/>
    <property type="match status" value="1"/>
</dbReference>
<dbReference type="AlphaFoldDB" id="A0A7G2CJD2"/>
<dbReference type="GO" id="GO:0006351">
    <property type="term" value="P:DNA-templated transcription"/>
    <property type="evidence" value="ECO:0007669"/>
    <property type="project" value="InterPro"/>
</dbReference>
<evidence type="ECO:0000256" key="3">
    <source>
        <dbReference type="ARBA" id="ARBA00022833"/>
    </source>
</evidence>
<sequence length="112" mass="13088">MLCCNLKDPKNTELRGKIKSGAIPPEVLVTLGERDLINPERRKKLDEEFEIRAKDTNLKEIANSKRQSSQLFQCPRCKVRDCSFYQMQTRSADEPMTTFCECNKCGQHWKKY</sequence>
<dbReference type="InterPro" id="IPR001222">
    <property type="entry name" value="Znf_TFIIS"/>
</dbReference>
<dbReference type="Gene3D" id="2.20.25.10">
    <property type="match status" value="1"/>
</dbReference>
<proteinExistence type="predicted"/>
<evidence type="ECO:0000256" key="5">
    <source>
        <dbReference type="PROSITE-ProRule" id="PRU00472"/>
    </source>
</evidence>
<dbReference type="PROSITE" id="PS51321">
    <property type="entry name" value="TFIIS_CENTRAL"/>
    <property type="match status" value="1"/>
</dbReference>
<dbReference type="EMBL" id="LR877159">
    <property type="protein sequence ID" value="CAD2219968.1"/>
    <property type="molecule type" value="Genomic_DNA"/>
</dbReference>
<dbReference type="GO" id="GO:0008270">
    <property type="term" value="F:zinc ion binding"/>
    <property type="evidence" value="ECO:0007669"/>
    <property type="project" value="UniProtKB-KW"/>
</dbReference>
<dbReference type="SUPFAM" id="SSF46942">
    <property type="entry name" value="Elongation factor TFIIS domain 2"/>
    <property type="match status" value="1"/>
</dbReference>
<accession>A0A7G2CJD2</accession>
<dbReference type="InterPro" id="IPR003618">
    <property type="entry name" value="TFIIS_cen_dom"/>
</dbReference>
<evidence type="ECO:0000259" key="7">
    <source>
        <dbReference type="PROSITE" id="PS51321"/>
    </source>
</evidence>
<dbReference type="GO" id="GO:0003676">
    <property type="term" value="F:nucleic acid binding"/>
    <property type="evidence" value="ECO:0007669"/>
    <property type="project" value="InterPro"/>
</dbReference>
<protein>
    <submittedName>
        <fullName evidence="8">Transcription factor S-II (TFIIS), central domain/Transcription factor S-II (TFIIS), putative</fullName>
    </submittedName>
</protein>
<dbReference type="CDD" id="cd13749">
    <property type="entry name" value="Zn-ribbon_TFIIS"/>
    <property type="match status" value="1"/>
</dbReference>
<keyword evidence="9" id="KW-1185">Reference proteome</keyword>
<dbReference type="GO" id="GO:0005634">
    <property type="term" value="C:nucleus"/>
    <property type="evidence" value="ECO:0007669"/>
    <property type="project" value="TreeGrafter"/>
</dbReference>
<dbReference type="InterPro" id="IPR036575">
    <property type="entry name" value="TFIIS_cen_dom_sf"/>
</dbReference>
<evidence type="ECO:0000256" key="1">
    <source>
        <dbReference type="ARBA" id="ARBA00022723"/>
    </source>
</evidence>
<feature type="domain" description="TFIIS central" evidence="7">
    <location>
        <begin position="1"/>
        <end position="64"/>
    </location>
</feature>
<dbReference type="Pfam" id="PF07500">
    <property type="entry name" value="TFIIS_M"/>
    <property type="match status" value="1"/>
</dbReference>
<dbReference type="Proteomes" id="UP000515908">
    <property type="component" value="Chromosome 15"/>
</dbReference>
<dbReference type="VEuPathDB" id="TriTrypDB:ADEAN_000748200"/>
<name>A0A7G2CJD2_9TRYP</name>
<evidence type="ECO:0000256" key="4">
    <source>
        <dbReference type="ARBA" id="ARBA00023242"/>
    </source>
</evidence>
<keyword evidence="4" id="KW-0539">Nucleus</keyword>
<evidence type="ECO:0000256" key="2">
    <source>
        <dbReference type="ARBA" id="ARBA00022771"/>
    </source>
</evidence>
<evidence type="ECO:0000313" key="8">
    <source>
        <dbReference type="EMBL" id="CAD2219968.1"/>
    </source>
</evidence>
<dbReference type="OrthoDB" id="44867at2759"/>
<dbReference type="Pfam" id="PF01096">
    <property type="entry name" value="Zn_ribbon_TFIIS"/>
    <property type="match status" value="1"/>
</dbReference>
<dbReference type="PANTHER" id="PTHR11477:SF0">
    <property type="entry name" value="IP08861P-RELATED"/>
    <property type="match status" value="1"/>
</dbReference>
<dbReference type="SMART" id="SM00440">
    <property type="entry name" value="ZnF_C2C2"/>
    <property type="match status" value="1"/>
</dbReference>
<gene>
    <name evidence="8" type="ORF">ADEAN_000748200</name>
</gene>
<keyword evidence="1" id="KW-0479">Metal-binding</keyword>
<evidence type="ECO:0000313" key="9">
    <source>
        <dbReference type="Proteomes" id="UP000515908"/>
    </source>
</evidence>
<dbReference type="PANTHER" id="PTHR11477">
    <property type="entry name" value="TRANSCRIPTION FACTOR S-II ZINC FINGER DOMAIN-CONTAINING PROTEIN"/>
    <property type="match status" value="1"/>
</dbReference>
<keyword evidence="3" id="KW-0862">Zinc</keyword>
<feature type="domain" description="TFIIS-type" evidence="6">
    <location>
        <begin position="70"/>
        <end position="110"/>
    </location>
</feature>
<dbReference type="PROSITE" id="PS51133">
    <property type="entry name" value="ZF_TFIIS_2"/>
    <property type="match status" value="1"/>
</dbReference>
<dbReference type="Gene3D" id="1.10.472.30">
    <property type="entry name" value="Transcription elongation factor S-II, central domain"/>
    <property type="match status" value="1"/>
</dbReference>
<keyword evidence="2 5" id="KW-0863">Zinc-finger</keyword>